<protein>
    <submittedName>
        <fullName evidence="1">Uncharacterized protein</fullName>
    </submittedName>
</protein>
<reference evidence="1" key="1">
    <citation type="submission" date="2020-03" db="EMBL/GenBank/DDBJ databases">
        <authorList>
            <person name="Weist P."/>
        </authorList>
    </citation>
    <scope>NUCLEOTIDE SEQUENCE</scope>
</reference>
<accession>A0A9N7U6H6</accession>
<evidence type="ECO:0000313" key="1">
    <source>
        <dbReference type="EMBL" id="CAB1425481.1"/>
    </source>
</evidence>
<keyword evidence="2" id="KW-1185">Reference proteome</keyword>
<dbReference type="Proteomes" id="UP001153269">
    <property type="component" value="Unassembled WGS sequence"/>
</dbReference>
<proteinExistence type="predicted"/>
<dbReference type="EMBL" id="CADEAL010000807">
    <property type="protein sequence ID" value="CAB1425481.1"/>
    <property type="molecule type" value="Genomic_DNA"/>
</dbReference>
<dbReference type="AlphaFoldDB" id="A0A9N7U6H6"/>
<name>A0A9N7U6H6_PLEPL</name>
<gene>
    <name evidence="1" type="ORF">PLEPLA_LOCUS13411</name>
</gene>
<organism evidence="1 2">
    <name type="scientific">Pleuronectes platessa</name>
    <name type="common">European plaice</name>
    <dbReference type="NCBI Taxonomy" id="8262"/>
    <lineage>
        <taxon>Eukaryota</taxon>
        <taxon>Metazoa</taxon>
        <taxon>Chordata</taxon>
        <taxon>Craniata</taxon>
        <taxon>Vertebrata</taxon>
        <taxon>Euteleostomi</taxon>
        <taxon>Actinopterygii</taxon>
        <taxon>Neopterygii</taxon>
        <taxon>Teleostei</taxon>
        <taxon>Neoteleostei</taxon>
        <taxon>Acanthomorphata</taxon>
        <taxon>Carangaria</taxon>
        <taxon>Pleuronectiformes</taxon>
        <taxon>Pleuronectoidei</taxon>
        <taxon>Pleuronectidae</taxon>
        <taxon>Pleuronectes</taxon>
    </lineage>
</organism>
<sequence length="98" mass="10823">MVPAGTPEPAGLLWQQRRLLCTCSTHETKSHGRSTSVYGHPVTCLDASDSMIALGGEELRRTMHDGGNKCLSTWDTHPPLINIQSELRVESRNHSEDL</sequence>
<comment type="caution">
    <text evidence="1">The sequence shown here is derived from an EMBL/GenBank/DDBJ whole genome shotgun (WGS) entry which is preliminary data.</text>
</comment>
<evidence type="ECO:0000313" key="2">
    <source>
        <dbReference type="Proteomes" id="UP001153269"/>
    </source>
</evidence>